<protein>
    <recommendedName>
        <fullName evidence="1">SnoaL-like domain-containing protein</fullName>
    </recommendedName>
</protein>
<sequence length="137" mass="16417">MDENNRWILHWFHEIWAKADATYLQQLACEPFNFHLPGGKTYRLKHDEYLNFISIWCKRFKDVDFTVLDVIEQANKTVVRYRCDAVYSGGWARIPTKRQKVMMTGMVFFLKQDGLITDCWLEDSSFDVYQQLTQYLD</sequence>
<organism evidence="2 3">
    <name type="scientific">Photobacterium sanctipauli</name>
    <dbReference type="NCBI Taxonomy" id="1342794"/>
    <lineage>
        <taxon>Bacteria</taxon>
        <taxon>Pseudomonadati</taxon>
        <taxon>Pseudomonadota</taxon>
        <taxon>Gammaproteobacteria</taxon>
        <taxon>Vibrionales</taxon>
        <taxon>Vibrionaceae</taxon>
        <taxon>Photobacterium</taxon>
    </lineage>
</organism>
<dbReference type="AlphaFoldDB" id="A0A2T3NZ26"/>
<dbReference type="SUPFAM" id="SSF54427">
    <property type="entry name" value="NTF2-like"/>
    <property type="match status" value="1"/>
</dbReference>
<keyword evidence="3" id="KW-1185">Reference proteome</keyword>
<evidence type="ECO:0000259" key="1">
    <source>
        <dbReference type="Pfam" id="PF12680"/>
    </source>
</evidence>
<dbReference type="Gene3D" id="3.10.450.50">
    <property type="match status" value="1"/>
</dbReference>
<proteinExistence type="predicted"/>
<dbReference type="EMBL" id="PYMA01000002">
    <property type="protein sequence ID" value="PSW21525.1"/>
    <property type="molecule type" value="Genomic_DNA"/>
</dbReference>
<feature type="domain" description="SnoaL-like" evidence="1">
    <location>
        <begin position="12"/>
        <end position="118"/>
    </location>
</feature>
<dbReference type="RefSeq" id="WP_107271718.1">
    <property type="nucleotide sequence ID" value="NZ_PYMA01000002.1"/>
</dbReference>
<gene>
    <name evidence="2" type="ORF">C9I98_06280</name>
</gene>
<dbReference type="InterPro" id="IPR037401">
    <property type="entry name" value="SnoaL-like"/>
</dbReference>
<dbReference type="Proteomes" id="UP000241771">
    <property type="component" value="Unassembled WGS sequence"/>
</dbReference>
<accession>A0A2T3NZ26</accession>
<dbReference type="Pfam" id="PF12680">
    <property type="entry name" value="SnoaL_2"/>
    <property type="match status" value="1"/>
</dbReference>
<name>A0A2T3NZ26_9GAMM</name>
<dbReference type="InterPro" id="IPR032710">
    <property type="entry name" value="NTF2-like_dom_sf"/>
</dbReference>
<reference evidence="2 3" key="1">
    <citation type="submission" date="2018-01" db="EMBL/GenBank/DDBJ databases">
        <title>Whole genome sequencing of Histamine producing bacteria.</title>
        <authorList>
            <person name="Butler K."/>
        </authorList>
    </citation>
    <scope>NUCLEOTIDE SEQUENCE [LARGE SCALE GENOMIC DNA]</scope>
    <source>
        <strain evidence="2 3">DSM 100436</strain>
    </source>
</reference>
<evidence type="ECO:0000313" key="2">
    <source>
        <dbReference type="EMBL" id="PSW21525.1"/>
    </source>
</evidence>
<comment type="caution">
    <text evidence="2">The sequence shown here is derived from an EMBL/GenBank/DDBJ whole genome shotgun (WGS) entry which is preliminary data.</text>
</comment>
<evidence type="ECO:0000313" key="3">
    <source>
        <dbReference type="Proteomes" id="UP000241771"/>
    </source>
</evidence>